<dbReference type="GO" id="GO:0016787">
    <property type="term" value="F:hydrolase activity"/>
    <property type="evidence" value="ECO:0007669"/>
    <property type="project" value="UniProtKB-KW"/>
</dbReference>
<reference evidence="5" key="1">
    <citation type="submission" date="2015-08" db="EMBL/GenBank/DDBJ databases">
        <title>Complete DNA Sequence of Pseudomonas syringae pv. actinidiae, the Causal Agent of Kiwifruit Canker Disease.</title>
        <authorList>
            <person name="Rikkerink E.H.A."/>
            <person name="Fineran P.C."/>
        </authorList>
    </citation>
    <scope>NUCLEOTIDE SEQUENCE</scope>
    <source>
        <strain evidence="5">SkMP5</strain>
    </source>
</reference>
<gene>
    <name evidence="5" type="ORF">MBSD_n0832</name>
</gene>
<feature type="domain" description="Phospholipase/carboxylesterase/thioesterase" evidence="4">
    <location>
        <begin position="40"/>
        <end position="251"/>
    </location>
</feature>
<comment type="similarity">
    <text evidence="1">Belongs to the AB hydrolase superfamily. AB hydrolase 2 family.</text>
</comment>
<dbReference type="InterPro" id="IPR050565">
    <property type="entry name" value="LYPA1-2/EST-like"/>
</dbReference>
<evidence type="ECO:0000313" key="6">
    <source>
        <dbReference type="Proteomes" id="UP000253740"/>
    </source>
</evidence>
<feature type="signal peptide" evidence="3">
    <location>
        <begin position="1"/>
        <end position="22"/>
    </location>
</feature>
<name>A0A0K8QM81_9GAMM</name>
<organism evidence="5">
    <name type="scientific">Mizugakiibacter sediminis</name>
    <dbReference type="NCBI Taxonomy" id="1475481"/>
    <lineage>
        <taxon>Bacteria</taxon>
        <taxon>Pseudomonadati</taxon>
        <taxon>Pseudomonadota</taxon>
        <taxon>Gammaproteobacteria</taxon>
        <taxon>Lysobacterales</taxon>
        <taxon>Rhodanobacteraceae</taxon>
        <taxon>Mizugakiibacter</taxon>
    </lineage>
</organism>
<dbReference type="STRING" id="1475481.GCA_000953855_00844"/>
<dbReference type="Gene3D" id="3.40.50.1820">
    <property type="entry name" value="alpha/beta hydrolase"/>
    <property type="match status" value="1"/>
</dbReference>
<sequence>MATGRKSLYAGARHAFRFRALAAPCGVMFAPDAAMLPCVEIETGPNPRHAVLWLHGLGADGHDFEPIVPELVPPDWPPLRFVFPHAPVRPVTLNGGMPMRAWYDIAGLDLGARQDEAGIRASIAEVEALMRREHARGIDSQRLLLAGFSQGGAIALATGLRHAGRLAGIVALSTYLPLMETTAVESSTGNASVPIFWGHGSLDPIVPLALGARSREYLEEVGHAVDWHDYPMAHQVCAREIADLRNWLSAHLFA</sequence>
<dbReference type="EMBL" id="DF970162">
    <property type="protein sequence ID" value="GAP65542.1"/>
    <property type="molecule type" value="Genomic_DNA"/>
</dbReference>
<dbReference type="SUPFAM" id="SSF53474">
    <property type="entry name" value="alpha/beta-Hydrolases"/>
    <property type="match status" value="1"/>
</dbReference>
<evidence type="ECO:0000256" key="1">
    <source>
        <dbReference type="ARBA" id="ARBA00006499"/>
    </source>
</evidence>
<dbReference type="InterPro" id="IPR003140">
    <property type="entry name" value="PLipase/COase/thioEstase"/>
</dbReference>
<dbReference type="InterPro" id="IPR029058">
    <property type="entry name" value="AB_hydrolase_fold"/>
</dbReference>
<evidence type="ECO:0000313" key="5">
    <source>
        <dbReference type="EMBL" id="GAP65542.1"/>
    </source>
</evidence>
<dbReference type="AlphaFoldDB" id="A0A0K8QM81"/>
<accession>A0A0K8QM81</accession>
<dbReference type="Proteomes" id="UP000253740">
    <property type="component" value="Unassembled WGS sequence"/>
</dbReference>
<evidence type="ECO:0000256" key="2">
    <source>
        <dbReference type="ARBA" id="ARBA00022801"/>
    </source>
</evidence>
<dbReference type="PANTHER" id="PTHR10655:SF17">
    <property type="entry name" value="LYSOPHOSPHOLIPASE-LIKE PROTEIN 1"/>
    <property type="match status" value="1"/>
</dbReference>
<protein>
    <submittedName>
        <fullName evidence="5">Carboxylesterase</fullName>
    </submittedName>
</protein>
<evidence type="ECO:0000256" key="3">
    <source>
        <dbReference type="SAM" id="SignalP"/>
    </source>
</evidence>
<dbReference type="PANTHER" id="PTHR10655">
    <property type="entry name" value="LYSOPHOSPHOLIPASE-RELATED"/>
    <property type="match status" value="1"/>
</dbReference>
<proteinExistence type="inferred from homology"/>
<evidence type="ECO:0000259" key="4">
    <source>
        <dbReference type="Pfam" id="PF02230"/>
    </source>
</evidence>
<keyword evidence="2" id="KW-0378">Hydrolase</keyword>
<keyword evidence="6" id="KW-1185">Reference proteome</keyword>
<dbReference type="Pfam" id="PF02230">
    <property type="entry name" value="Abhydrolase_2"/>
    <property type="match status" value="1"/>
</dbReference>
<feature type="chain" id="PRO_5005514907" evidence="3">
    <location>
        <begin position="23"/>
        <end position="254"/>
    </location>
</feature>
<keyword evidence="3" id="KW-0732">Signal</keyword>